<dbReference type="RefSeq" id="WP_304436880.1">
    <property type="nucleotide sequence ID" value="NZ_JAUKUC010000001.1"/>
</dbReference>
<evidence type="ECO:0000259" key="2">
    <source>
        <dbReference type="SMART" id="SM01204"/>
    </source>
</evidence>
<dbReference type="InterPro" id="IPR013702">
    <property type="entry name" value="FIST_domain_N"/>
</dbReference>
<evidence type="ECO:0000313" key="3">
    <source>
        <dbReference type="EMBL" id="MDO1514138.1"/>
    </source>
</evidence>
<organism evidence="3 4">
    <name type="scientific">Maribacter confluentis</name>
    <dbReference type="NCBI Taxonomy" id="1656093"/>
    <lineage>
        <taxon>Bacteria</taxon>
        <taxon>Pseudomonadati</taxon>
        <taxon>Bacteroidota</taxon>
        <taxon>Flavobacteriia</taxon>
        <taxon>Flavobacteriales</taxon>
        <taxon>Flavobacteriaceae</taxon>
        <taxon>Maribacter</taxon>
    </lineage>
</organism>
<dbReference type="SMART" id="SM00897">
    <property type="entry name" value="FIST"/>
    <property type="match status" value="1"/>
</dbReference>
<comment type="caution">
    <text evidence="3">The sequence shown here is derived from an EMBL/GenBank/DDBJ whole genome shotgun (WGS) entry which is preliminary data.</text>
</comment>
<protein>
    <submittedName>
        <fullName evidence="3">FIST N-terminal domain-containing protein</fullName>
    </submittedName>
</protein>
<reference evidence="3" key="1">
    <citation type="journal article" date="2014" name="Int. J. Syst. Evol. Microbiol.">
        <title>Complete genome of a new Firmicutes species belonging to the dominant human colonic microbiota ('Ruminococcus bicirculans') reveals two chromosomes and a selective capacity to utilize plant glucans.</title>
        <authorList>
            <consortium name="NISC Comparative Sequencing Program"/>
            <person name="Wegmann U."/>
            <person name="Louis P."/>
            <person name="Goesmann A."/>
            <person name="Henrissat B."/>
            <person name="Duncan S.H."/>
            <person name="Flint H.J."/>
        </authorList>
    </citation>
    <scope>NUCLEOTIDE SEQUENCE</scope>
    <source>
        <strain evidence="3">CECT 8869</strain>
    </source>
</reference>
<evidence type="ECO:0000313" key="4">
    <source>
        <dbReference type="Proteomes" id="UP001168579"/>
    </source>
</evidence>
<evidence type="ECO:0000259" key="1">
    <source>
        <dbReference type="SMART" id="SM00897"/>
    </source>
</evidence>
<dbReference type="EMBL" id="JAUKUC010000001">
    <property type="protein sequence ID" value="MDO1514138.1"/>
    <property type="molecule type" value="Genomic_DNA"/>
</dbReference>
<dbReference type="PANTHER" id="PTHR40252">
    <property type="entry name" value="BLR0328 PROTEIN"/>
    <property type="match status" value="1"/>
</dbReference>
<proteinExistence type="predicted"/>
<accession>A0ABT8RU58</accession>
<gene>
    <name evidence="3" type="ORF">Q2T41_15870</name>
</gene>
<dbReference type="SMART" id="SM01204">
    <property type="entry name" value="FIST_C"/>
    <property type="match status" value="1"/>
</dbReference>
<dbReference type="PANTHER" id="PTHR40252:SF2">
    <property type="entry name" value="BLR0328 PROTEIN"/>
    <property type="match status" value="1"/>
</dbReference>
<dbReference type="Pfam" id="PF08495">
    <property type="entry name" value="FIST"/>
    <property type="match status" value="1"/>
</dbReference>
<sequence length="379" mass="41693">MKIIQAIKKPNAPFVFKGCSSGKHLKNPLVLVFGNRYMLEADSIYEEVKALFTDAHVVFGSTSGEIIDDTVLDGTIVLTAIEFEKSSILVHRSNVGEHNNNDEKLGQHLMGQFPKEDLKHLFIISEGSTVNGSALINGLEKHKHSMISLSGGLCGDDDRFERTLVSYNENPKEGEIVAIGFYGSSLEITSANFGGWTPFGPERIITKAQGNILYELDGKPALDLYKNYLGEKAKELPKSALLYPLSVRTSEESEPLVRTILNIDNKKNAMILAGDVPIGSKVQLMMSSVDDIASGAYSAAELAMKGRNNNPEIALLISCIGRKLVMDQRTEEEIEEVKSVIGENTFITGFYSYGEMAPFQGQDQCKLHNQTMTLTLFSE</sequence>
<name>A0ABT8RU58_9FLAO</name>
<reference evidence="3" key="2">
    <citation type="submission" date="2023-06" db="EMBL/GenBank/DDBJ databases">
        <authorList>
            <person name="Lucena T."/>
            <person name="Sun Q."/>
        </authorList>
    </citation>
    <scope>NUCLEOTIDE SEQUENCE</scope>
    <source>
        <strain evidence="3">CECT 8869</strain>
    </source>
</reference>
<feature type="domain" description="FIST C-domain" evidence="2">
    <location>
        <begin position="221"/>
        <end position="359"/>
    </location>
</feature>
<dbReference type="Proteomes" id="UP001168579">
    <property type="component" value="Unassembled WGS sequence"/>
</dbReference>
<dbReference type="InterPro" id="IPR019494">
    <property type="entry name" value="FIST_C"/>
</dbReference>
<dbReference type="Pfam" id="PF10442">
    <property type="entry name" value="FIST_C"/>
    <property type="match status" value="1"/>
</dbReference>
<keyword evidence="4" id="KW-1185">Reference proteome</keyword>
<feature type="domain" description="FIST" evidence="1">
    <location>
        <begin position="26"/>
        <end position="220"/>
    </location>
</feature>